<evidence type="ECO:0000256" key="2">
    <source>
        <dbReference type="ARBA" id="ARBA00022692"/>
    </source>
</evidence>
<proteinExistence type="predicted"/>
<organism evidence="6">
    <name type="scientific">Arundo donax</name>
    <name type="common">Giant reed</name>
    <name type="synonym">Donax arundinaceus</name>
    <dbReference type="NCBI Taxonomy" id="35708"/>
    <lineage>
        <taxon>Eukaryota</taxon>
        <taxon>Viridiplantae</taxon>
        <taxon>Streptophyta</taxon>
        <taxon>Embryophyta</taxon>
        <taxon>Tracheophyta</taxon>
        <taxon>Spermatophyta</taxon>
        <taxon>Magnoliopsida</taxon>
        <taxon>Liliopsida</taxon>
        <taxon>Poales</taxon>
        <taxon>Poaceae</taxon>
        <taxon>PACMAD clade</taxon>
        <taxon>Arundinoideae</taxon>
        <taxon>Arundineae</taxon>
        <taxon>Arundo</taxon>
    </lineage>
</organism>
<comment type="subcellular location">
    <subcellularLocation>
        <location evidence="1">Membrane</location>
        <topology evidence="1">Multi-pass membrane protein</topology>
    </subcellularLocation>
</comment>
<dbReference type="GO" id="GO:0022857">
    <property type="term" value="F:transmembrane transporter activity"/>
    <property type="evidence" value="ECO:0007669"/>
    <property type="project" value="InterPro"/>
</dbReference>
<accession>A0A0A8XVY6</accession>
<keyword evidence="3 5" id="KW-1133">Transmembrane helix</keyword>
<sequence>MFNSLSLIITTVMDSLLLGTNIYLGSLLGTLLIIVGLYAFLWGKRKELQLAAVALKKQAAGEQQQRGGDEMA</sequence>
<evidence type="ECO:0000256" key="5">
    <source>
        <dbReference type="SAM" id="Phobius"/>
    </source>
</evidence>
<dbReference type="AlphaFoldDB" id="A0A0A8XVY6"/>
<evidence type="ECO:0000313" key="6">
    <source>
        <dbReference type="EMBL" id="JAD18109.1"/>
    </source>
</evidence>
<evidence type="ECO:0000256" key="4">
    <source>
        <dbReference type="ARBA" id="ARBA00023136"/>
    </source>
</evidence>
<keyword evidence="4 5" id="KW-0472">Membrane</keyword>
<evidence type="ECO:0008006" key="7">
    <source>
        <dbReference type="Google" id="ProtNLM"/>
    </source>
</evidence>
<dbReference type="EMBL" id="GBRH01279786">
    <property type="protein sequence ID" value="JAD18109.1"/>
    <property type="molecule type" value="Transcribed_RNA"/>
</dbReference>
<dbReference type="GO" id="GO:0016020">
    <property type="term" value="C:membrane"/>
    <property type="evidence" value="ECO:0007669"/>
    <property type="project" value="InterPro"/>
</dbReference>
<keyword evidence="2 5" id="KW-0812">Transmembrane</keyword>
<reference evidence="6" key="2">
    <citation type="journal article" date="2015" name="Data Brief">
        <title>Shoot transcriptome of the giant reed, Arundo donax.</title>
        <authorList>
            <person name="Barrero R.A."/>
            <person name="Guerrero F.D."/>
            <person name="Moolhuijzen P."/>
            <person name="Goolsby J.A."/>
            <person name="Tidwell J."/>
            <person name="Bellgard S.E."/>
            <person name="Bellgard M.I."/>
        </authorList>
    </citation>
    <scope>NUCLEOTIDE SEQUENCE</scope>
    <source>
        <tissue evidence="6">Shoot tissue taken approximately 20 cm above the soil surface</tissue>
    </source>
</reference>
<dbReference type="SUPFAM" id="SSF103481">
    <property type="entry name" value="Multidrug resistance efflux transporter EmrE"/>
    <property type="match status" value="1"/>
</dbReference>
<feature type="transmembrane region" description="Helical" evidence="5">
    <location>
        <begin position="20"/>
        <end position="41"/>
    </location>
</feature>
<dbReference type="InterPro" id="IPR037185">
    <property type="entry name" value="EmrE-like"/>
</dbReference>
<name>A0A0A8XVY6_ARUDO</name>
<reference evidence="6" key="1">
    <citation type="submission" date="2014-09" db="EMBL/GenBank/DDBJ databases">
        <authorList>
            <person name="Magalhaes I.L.F."/>
            <person name="Oliveira U."/>
            <person name="Santos F.R."/>
            <person name="Vidigal T.H.D.A."/>
            <person name="Brescovit A.D."/>
            <person name="Santos A.J."/>
        </authorList>
    </citation>
    <scope>NUCLEOTIDE SEQUENCE</scope>
    <source>
        <tissue evidence="6">Shoot tissue taken approximately 20 cm above the soil surface</tissue>
    </source>
</reference>
<evidence type="ECO:0000256" key="3">
    <source>
        <dbReference type="ARBA" id="ARBA00022989"/>
    </source>
</evidence>
<evidence type="ECO:0000256" key="1">
    <source>
        <dbReference type="ARBA" id="ARBA00004141"/>
    </source>
</evidence>
<protein>
    <recommendedName>
        <fullName evidence="7">WAT1-related protein</fullName>
    </recommendedName>
</protein>
<dbReference type="InterPro" id="IPR030184">
    <property type="entry name" value="WAT1-related"/>
</dbReference>
<dbReference type="PANTHER" id="PTHR31218">
    <property type="entry name" value="WAT1-RELATED PROTEIN"/>
    <property type="match status" value="1"/>
</dbReference>